<dbReference type="GO" id="GO:0009401">
    <property type="term" value="P:phosphoenolpyruvate-dependent sugar phosphotransferase system"/>
    <property type="evidence" value="ECO:0007669"/>
    <property type="project" value="UniProtKB-KW"/>
</dbReference>
<dbReference type="Proteomes" id="UP000247612">
    <property type="component" value="Unassembled WGS sequence"/>
</dbReference>
<accession>A0A318KJ43</accession>
<dbReference type="InterPro" id="IPR050303">
    <property type="entry name" value="GatZ_KbaZ_carbometab"/>
</dbReference>
<protein>
    <submittedName>
        <fullName evidence="10">PTS system IID component (Man family)</fullName>
    </submittedName>
</protein>
<reference evidence="10 11" key="1">
    <citation type="submission" date="2018-05" db="EMBL/GenBank/DDBJ databases">
        <title>Genomic Encyclopedia of Type Strains, Phase IV (KMG-IV): sequencing the most valuable type-strain genomes for metagenomic binning, comparative biology and taxonomic classification.</title>
        <authorList>
            <person name="Goeker M."/>
        </authorList>
    </citation>
    <scope>NUCLEOTIDE SEQUENCE [LARGE SCALE GENOMIC DNA]</scope>
    <source>
        <strain evidence="10 11">JC118</strain>
    </source>
</reference>
<evidence type="ECO:0000256" key="2">
    <source>
        <dbReference type="ARBA" id="ARBA00022448"/>
    </source>
</evidence>
<keyword evidence="2" id="KW-0813">Transport</keyword>
<evidence type="ECO:0000256" key="1">
    <source>
        <dbReference type="ARBA" id="ARBA00004651"/>
    </source>
</evidence>
<dbReference type="EMBL" id="QJKH01000016">
    <property type="protein sequence ID" value="PXX75921.1"/>
    <property type="molecule type" value="Genomic_DNA"/>
</dbReference>
<name>A0A318KJ43_9FIRM</name>
<evidence type="ECO:0000256" key="7">
    <source>
        <dbReference type="ARBA" id="ARBA00022989"/>
    </source>
</evidence>
<feature type="transmembrane region" description="Helical" evidence="9">
    <location>
        <begin position="119"/>
        <end position="137"/>
    </location>
</feature>
<dbReference type="AlphaFoldDB" id="A0A318KJ43"/>
<dbReference type="GO" id="GO:0005886">
    <property type="term" value="C:plasma membrane"/>
    <property type="evidence" value="ECO:0007669"/>
    <property type="project" value="UniProtKB-SubCell"/>
</dbReference>
<dbReference type="STRING" id="1034346.GCA_000313565_01737"/>
<dbReference type="PANTHER" id="PTHR32502">
    <property type="entry name" value="N-ACETYLGALACTOSAMINE PERMEASE II COMPONENT-RELATED"/>
    <property type="match status" value="1"/>
</dbReference>
<dbReference type="Pfam" id="PF03613">
    <property type="entry name" value="EIID-AGA"/>
    <property type="match status" value="1"/>
</dbReference>
<evidence type="ECO:0000256" key="9">
    <source>
        <dbReference type="SAM" id="Phobius"/>
    </source>
</evidence>
<evidence type="ECO:0000256" key="5">
    <source>
        <dbReference type="ARBA" id="ARBA00022683"/>
    </source>
</evidence>
<keyword evidence="4" id="KW-0762">Sugar transport</keyword>
<dbReference type="PROSITE" id="PS51108">
    <property type="entry name" value="PTS_EIID"/>
    <property type="match status" value="1"/>
</dbReference>
<gene>
    <name evidence="10" type="ORF">DES51_11611</name>
</gene>
<evidence type="ECO:0000256" key="4">
    <source>
        <dbReference type="ARBA" id="ARBA00022597"/>
    </source>
</evidence>
<evidence type="ECO:0000256" key="3">
    <source>
        <dbReference type="ARBA" id="ARBA00022475"/>
    </source>
</evidence>
<feature type="transmembrane region" description="Helical" evidence="9">
    <location>
        <begin position="222"/>
        <end position="248"/>
    </location>
</feature>
<comment type="caution">
    <text evidence="10">The sequence shown here is derived from an EMBL/GenBank/DDBJ whole genome shotgun (WGS) entry which is preliminary data.</text>
</comment>
<feature type="transmembrane region" description="Helical" evidence="9">
    <location>
        <begin position="143"/>
        <end position="160"/>
    </location>
</feature>
<evidence type="ECO:0000256" key="6">
    <source>
        <dbReference type="ARBA" id="ARBA00022692"/>
    </source>
</evidence>
<dbReference type="OrthoDB" id="9795582at2"/>
<feature type="transmembrane region" description="Helical" evidence="9">
    <location>
        <begin position="181"/>
        <end position="202"/>
    </location>
</feature>
<sequence>MEESKMNEVRLTKKDVNRCMNRLYIGAEMSNSYERLQALVFCASMIPALKKLYPEKEEYVQALKRHLVFYNTDSIPGGIILGITLGMEEEKANGGSITDDAITSIKTGLMGPVAAVGDTLIWAAYMPILIALFLPFAKNGNPIGGILPLLIYPISTYYLMKYMTQKGYQLGRESVLKILKNGSMQAVIFFANVVGLMMMGALTAGNVSISTPLSLSASGSEFALQAFLDSVVPGILPLAAVFAIYIYMAKKGQNFNRILLVILIVSVIGSLLGIL</sequence>
<comment type="subcellular location">
    <subcellularLocation>
        <location evidence="1">Cell membrane</location>
        <topology evidence="1">Multi-pass membrane protein</topology>
    </subcellularLocation>
</comment>
<keyword evidence="8 9" id="KW-0472">Membrane</keyword>
<dbReference type="RefSeq" id="WP_022938042.1">
    <property type="nucleotide sequence ID" value="NZ_CABKRQ010000004.1"/>
</dbReference>
<dbReference type="InterPro" id="IPR004704">
    <property type="entry name" value="PTS_IID_man"/>
</dbReference>
<keyword evidence="11" id="KW-1185">Reference proteome</keyword>
<keyword evidence="6 9" id="KW-0812">Transmembrane</keyword>
<keyword evidence="3" id="KW-1003">Cell membrane</keyword>
<keyword evidence="7 9" id="KW-1133">Transmembrane helix</keyword>
<evidence type="ECO:0000313" key="10">
    <source>
        <dbReference type="EMBL" id="PXX75921.1"/>
    </source>
</evidence>
<evidence type="ECO:0000313" key="11">
    <source>
        <dbReference type="Proteomes" id="UP000247612"/>
    </source>
</evidence>
<evidence type="ECO:0000256" key="8">
    <source>
        <dbReference type="ARBA" id="ARBA00023136"/>
    </source>
</evidence>
<keyword evidence="5" id="KW-0598">Phosphotransferase system</keyword>
<feature type="transmembrane region" description="Helical" evidence="9">
    <location>
        <begin position="255"/>
        <end position="274"/>
    </location>
</feature>
<proteinExistence type="predicted"/>
<dbReference type="PANTHER" id="PTHR32502:SF5">
    <property type="entry name" value="N-ACETYLGALACTOSAMINE PERMEASE IID COMPONENT-RELATED"/>
    <property type="match status" value="1"/>
</dbReference>
<organism evidence="10 11">
    <name type="scientific">Dielma fastidiosa</name>
    <dbReference type="NCBI Taxonomy" id="1034346"/>
    <lineage>
        <taxon>Bacteria</taxon>
        <taxon>Bacillati</taxon>
        <taxon>Bacillota</taxon>
        <taxon>Erysipelotrichia</taxon>
        <taxon>Erysipelotrichales</taxon>
        <taxon>Erysipelotrichaceae</taxon>
        <taxon>Dielma</taxon>
    </lineage>
</organism>